<dbReference type="InterPro" id="IPR032585">
    <property type="entry name" value="DUF4912"/>
</dbReference>
<dbReference type="EMBL" id="JAROBZ020000001">
    <property type="protein sequence ID" value="MFB3165928.1"/>
    <property type="molecule type" value="Genomic_DNA"/>
</dbReference>
<proteinExistence type="predicted"/>
<accession>A0ABV4YMH3</accession>
<keyword evidence="2" id="KW-1185">Reference proteome</keyword>
<comment type="caution">
    <text evidence="1">The sequence shown here is derived from an EMBL/GenBank/DDBJ whole genome shotgun (WGS) entry which is preliminary data.</text>
</comment>
<evidence type="ECO:0000313" key="1">
    <source>
        <dbReference type="EMBL" id="MFB3165928.1"/>
    </source>
</evidence>
<protein>
    <submittedName>
        <fullName evidence="1">DUF4912 domain-containing protein</fullName>
    </submittedName>
</protein>
<name>A0ABV4YMH3_9BACI</name>
<organism evidence="1 2">
    <name type="scientific">Neobacillus driksii</name>
    <dbReference type="NCBI Taxonomy" id="3035913"/>
    <lineage>
        <taxon>Bacteria</taxon>
        <taxon>Bacillati</taxon>
        <taxon>Bacillota</taxon>
        <taxon>Bacilli</taxon>
        <taxon>Bacillales</taxon>
        <taxon>Bacillaceae</taxon>
        <taxon>Neobacillus</taxon>
    </lineage>
</organism>
<dbReference type="Pfam" id="PF16258">
    <property type="entry name" value="DUF4912"/>
    <property type="match status" value="1"/>
</dbReference>
<gene>
    <name evidence="1" type="ORF">P5G62_002075</name>
</gene>
<sequence>MIEEIIKLREGGLSFRKIASQLNTTVGRVQYRWNKYVNSQENQVEEYVVEEENRKEDNFYEQPPIVYSPAKGELQVKLVTPSKVIAYWEASKIPEKVISLFYNRKVEELVHIVRLYDVTDIIFTGTNAHHYYDIAVPYNKGHWFIKGLTANRSYVAELGVKLKENDFFPVLRSNSVQTPPLGNVNGSEIFNNLVHNQQIDQNSPKWIDHVSTYSYYGESKNMEQKNER</sequence>
<dbReference type="RefSeq" id="WP_306073398.1">
    <property type="nucleotide sequence ID" value="NZ_JAROBZ020000001.1"/>
</dbReference>
<reference evidence="1 2" key="1">
    <citation type="submission" date="2024-05" db="EMBL/GenBank/DDBJ databases">
        <authorList>
            <person name="Venkateswaran K."/>
        </authorList>
    </citation>
    <scope>NUCLEOTIDE SEQUENCE [LARGE SCALE GENOMIC DNA]</scope>
    <source>
        <strain evidence="1 2">179-C4-2-HS</strain>
    </source>
</reference>
<dbReference type="Proteomes" id="UP001241748">
    <property type="component" value="Unassembled WGS sequence"/>
</dbReference>
<evidence type="ECO:0000313" key="2">
    <source>
        <dbReference type="Proteomes" id="UP001241748"/>
    </source>
</evidence>